<dbReference type="InterPro" id="IPR003593">
    <property type="entry name" value="AAA+_ATPase"/>
</dbReference>
<dbReference type="SMART" id="SM00382">
    <property type="entry name" value="AAA"/>
    <property type="match status" value="1"/>
</dbReference>
<gene>
    <name evidence="3" type="ORF">H8L47_23580</name>
</gene>
<accession>A0ABR6ZFQ0</accession>
<proteinExistence type="predicted"/>
<dbReference type="EMBL" id="JACOFX010000017">
    <property type="protein sequence ID" value="MBC3910552.1"/>
    <property type="molecule type" value="Genomic_DNA"/>
</dbReference>
<dbReference type="RefSeq" id="WP_186956059.1">
    <property type="nucleotide sequence ID" value="NZ_JACOFX010000017.1"/>
</dbReference>
<keyword evidence="4" id="KW-1185">Reference proteome</keyword>
<dbReference type="PANTHER" id="PTHR34301">
    <property type="entry name" value="DNA-BINDING PROTEIN-RELATED"/>
    <property type="match status" value="1"/>
</dbReference>
<dbReference type="InterPro" id="IPR036388">
    <property type="entry name" value="WH-like_DNA-bd_sf"/>
</dbReference>
<sequence length="564" mass="63719">MISHHYNPDWLSEEALLASFVARQNDFAFMRAELARAPLQGNVQHYLLVGVRGAGKTTLLKRLAVAIRREPDLSNHLLALSFPEELYQVKNLSDFWWAACEALADELDYLEQGHEAEKLLQAIDQIRKQGDKSKLVADAGFKLLQDTCAQLEKRPVMLVDNLDMVFDRIDKSGRKLKDPHSPAYWALREALSTTTSPIVIGGSVRLSDAFIDYDKAFYDFFLPKRLGKLSLDEVHSVLEHLADAQNQPEVKERLRTNPARVEALYELTGGNPRALGLIFELLRSGPNSRAVEDFERLMDITTPYYKARIEDLSEQAQVIMHALAVNDAKLGLRFGHTAAEIASYTDLPTTSISAQLSLLENEGLVEKSPAHGRTQYRITEQMFRLWLQMRATRRIRQNVISLVKFFEAMYEQEELQAMSKEGSGTSAVTTSNRIDESQGKEIRSHVMEALDAEYETGQQDIPGDLERRINALLSTEFVENFLVTALKTPNSAALVLDKMRNLDYEKHARPLILAFEAALEGQEDMLTELEPELQGATMHMYARLTGKSKKKTRKKAVKLVDGQL</sequence>
<dbReference type="PANTHER" id="PTHR34301:SF8">
    <property type="entry name" value="ATPASE DOMAIN-CONTAINING PROTEIN"/>
    <property type="match status" value="1"/>
</dbReference>
<evidence type="ECO:0000259" key="2">
    <source>
        <dbReference type="SMART" id="SM00382"/>
    </source>
</evidence>
<comment type="caution">
    <text evidence="3">The sequence shown here is derived from an EMBL/GenBank/DDBJ whole genome shotgun (WGS) entry which is preliminary data.</text>
</comment>
<dbReference type="Proteomes" id="UP000646911">
    <property type="component" value="Unassembled WGS sequence"/>
</dbReference>
<dbReference type="CDD" id="cd00090">
    <property type="entry name" value="HTH_ARSR"/>
    <property type="match status" value="1"/>
</dbReference>
<dbReference type="Gene3D" id="3.40.50.300">
    <property type="entry name" value="P-loop containing nucleotide triphosphate hydrolases"/>
    <property type="match status" value="1"/>
</dbReference>
<keyword evidence="1" id="KW-0238">DNA-binding</keyword>
<dbReference type="SUPFAM" id="SSF46785">
    <property type="entry name" value="Winged helix' DNA-binding domain"/>
    <property type="match status" value="1"/>
</dbReference>
<name>A0ABR6ZFQ0_9BURK</name>
<evidence type="ECO:0000313" key="4">
    <source>
        <dbReference type="Proteomes" id="UP000646911"/>
    </source>
</evidence>
<dbReference type="SUPFAM" id="SSF52540">
    <property type="entry name" value="P-loop containing nucleoside triphosphate hydrolases"/>
    <property type="match status" value="1"/>
</dbReference>
<protein>
    <recommendedName>
        <fullName evidence="2">AAA+ ATPase domain-containing protein</fullName>
    </recommendedName>
</protein>
<reference evidence="3 4" key="1">
    <citation type="submission" date="2020-08" db="EMBL/GenBank/DDBJ databases">
        <title>Novel species isolated from subtropical streams in China.</title>
        <authorList>
            <person name="Lu H."/>
        </authorList>
    </citation>
    <scope>NUCLEOTIDE SEQUENCE [LARGE SCALE GENOMIC DNA]</scope>
    <source>
        <strain evidence="3 4">NL8W</strain>
    </source>
</reference>
<feature type="domain" description="AAA+ ATPase" evidence="2">
    <location>
        <begin position="42"/>
        <end position="453"/>
    </location>
</feature>
<organism evidence="3 4">
    <name type="scientific">Undibacterium umbellatum</name>
    <dbReference type="NCBI Taxonomy" id="2762300"/>
    <lineage>
        <taxon>Bacteria</taxon>
        <taxon>Pseudomonadati</taxon>
        <taxon>Pseudomonadota</taxon>
        <taxon>Betaproteobacteria</taxon>
        <taxon>Burkholderiales</taxon>
        <taxon>Oxalobacteraceae</taxon>
        <taxon>Undibacterium</taxon>
    </lineage>
</organism>
<evidence type="ECO:0000313" key="3">
    <source>
        <dbReference type="EMBL" id="MBC3910552.1"/>
    </source>
</evidence>
<dbReference type="InterPro" id="IPR027417">
    <property type="entry name" value="P-loop_NTPase"/>
</dbReference>
<dbReference type="InterPro" id="IPR036390">
    <property type="entry name" value="WH_DNA-bd_sf"/>
</dbReference>
<evidence type="ECO:0000256" key="1">
    <source>
        <dbReference type="ARBA" id="ARBA00023125"/>
    </source>
</evidence>
<dbReference type="InterPro" id="IPR011991">
    <property type="entry name" value="ArsR-like_HTH"/>
</dbReference>
<dbReference type="Gene3D" id="1.10.10.10">
    <property type="entry name" value="Winged helix-like DNA-binding domain superfamily/Winged helix DNA-binding domain"/>
    <property type="match status" value="1"/>
</dbReference>